<dbReference type="GO" id="GO:0000287">
    <property type="term" value="F:magnesium ion binding"/>
    <property type="evidence" value="ECO:0007669"/>
    <property type="project" value="InterPro"/>
</dbReference>
<dbReference type="GO" id="GO:0050532">
    <property type="term" value="F:2-phosphosulfolactate phosphatase activity"/>
    <property type="evidence" value="ECO:0007669"/>
    <property type="project" value="InterPro"/>
</dbReference>
<dbReference type="InterPro" id="IPR036702">
    <property type="entry name" value="ComB-like_sf"/>
</dbReference>
<gene>
    <name evidence="1" type="ORF">KSX_19020</name>
</gene>
<keyword evidence="2" id="KW-1185">Reference proteome</keyword>
<dbReference type="AlphaFoldDB" id="A0A8J3HU27"/>
<dbReference type="RefSeq" id="WP_220193198.1">
    <property type="nucleotide sequence ID" value="NZ_BNJF01000001.1"/>
</dbReference>
<accession>A0A8J3HU27</accession>
<reference evidence="1" key="1">
    <citation type="submission" date="2020-10" db="EMBL/GenBank/DDBJ databases">
        <title>Taxonomic study of unclassified bacteria belonging to the class Ktedonobacteria.</title>
        <authorList>
            <person name="Yabe S."/>
            <person name="Wang C.M."/>
            <person name="Zheng Y."/>
            <person name="Sakai Y."/>
            <person name="Cavaletti L."/>
            <person name="Monciardini P."/>
            <person name="Donadio S."/>
        </authorList>
    </citation>
    <scope>NUCLEOTIDE SEQUENCE</scope>
    <source>
        <strain evidence="1">SOSP1-1</strain>
    </source>
</reference>
<sequence>MNIVPRSESEKPEESAHAALALYEAFPSTRLLKYCYAAHAVSSAGLTEDLELCMQVNRSQAIPHVTGQDC</sequence>
<name>A0A8J3HU27_9CHLR</name>
<comment type="caution">
    <text evidence="1">The sequence shown here is derived from an EMBL/GenBank/DDBJ whole genome shotgun (WGS) entry which is preliminary data.</text>
</comment>
<protein>
    <submittedName>
        <fullName evidence="1">Uncharacterized protein</fullName>
    </submittedName>
</protein>
<organism evidence="1 2">
    <name type="scientific">Ktedonospora formicarum</name>
    <dbReference type="NCBI Taxonomy" id="2778364"/>
    <lineage>
        <taxon>Bacteria</taxon>
        <taxon>Bacillati</taxon>
        <taxon>Chloroflexota</taxon>
        <taxon>Ktedonobacteria</taxon>
        <taxon>Ktedonobacterales</taxon>
        <taxon>Ktedonobacteraceae</taxon>
        <taxon>Ktedonospora</taxon>
    </lineage>
</organism>
<dbReference type="Gene3D" id="3.90.1560.10">
    <property type="entry name" value="ComB-like"/>
    <property type="match status" value="1"/>
</dbReference>
<evidence type="ECO:0000313" key="2">
    <source>
        <dbReference type="Proteomes" id="UP000612362"/>
    </source>
</evidence>
<evidence type="ECO:0000313" key="1">
    <source>
        <dbReference type="EMBL" id="GHO43739.1"/>
    </source>
</evidence>
<dbReference type="EMBL" id="BNJF01000001">
    <property type="protein sequence ID" value="GHO43739.1"/>
    <property type="molecule type" value="Genomic_DNA"/>
</dbReference>
<proteinExistence type="predicted"/>
<dbReference type="Proteomes" id="UP000612362">
    <property type="component" value="Unassembled WGS sequence"/>
</dbReference>